<reference evidence="1 2" key="1">
    <citation type="submission" date="2016-11" db="EMBL/GenBank/DDBJ databases">
        <authorList>
            <person name="Jaros S."/>
            <person name="Januszkiewicz K."/>
            <person name="Wedrychowicz H."/>
        </authorList>
    </citation>
    <scope>NUCLEOTIDE SEQUENCE [LARGE SCALE GENOMIC DNA]</scope>
    <source>
        <strain evidence="1 2">DSM 26910</strain>
    </source>
</reference>
<keyword evidence="2" id="KW-1185">Reference proteome</keyword>
<gene>
    <name evidence="1" type="ORF">SAMN05444274_104340</name>
</gene>
<dbReference type="InterPro" id="IPR005358">
    <property type="entry name" value="Puta_zinc/iron-chelating_dom"/>
</dbReference>
<dbReference type="Pfam" id="PF03692">
    <property type="entry name" value="CxxCxxCC"/>
    <property type="match status" value="1"/>
</dbReference>
<organism evidence="1 2">
    <name type="scientific">Mariniphaga anaerophila</name>
    <dbReference type="NCBI Taxonomy" id="1484053"/>
    <lineage>
        <taxon>Bacteria</taxon>
        <taxon>Pseudomonadati</taxon>
        <taxon>Bacteroidota</taxon>
        <taxon>Bacteroidia</taxon>
        <taxon>Marinilabiliales</taxon>
        <taxon>Prolixibacteraceae</taxon>
        <taxon>Mariniphaga</taxon>
    </lineage>
</organism>
<dbReference type="OrthoDB" id="665764at2"/>
<protein>
    <recommendedName>
        <fullName evidence="3">Zinc-or iron-chelating domain-containing protein</fullName>
    </recommendedName>
</protein>
<proteinExistence type="predicted"/>
<evidence type="ECO:0000313" key="2">
    <source>
        <dbReference type="Proteomes" id="UP000184164"/>
    </source>
</evidence>
<dbReference type="PANTHER" id="PTHR35866:SF1">
    <property type="entry name" value="YKGJ FAMILY CYSTEINE CLUSTER PROTEIN"/>
    <property type="match status" value="1"/>
</dbReference>
<dbReference type="RefSeq" id="WP_073001432.1">
    <property type="nucleotide sequence ID" value="NZ_FQUM01000004.1"/>
</dbReference>
<dbReference type="EMBL" id="FQUM01000004">
    <property type="protein sequence ID" value="SHF29987.1"/>
    <property type="molecule type" value="Genomic_DNA"/>
</dbReference>
<dbReference type="PANTHER" id="PTHR35866">
    <property type="entry name" value="PUTATIVE-RELATED"/>
    <property type="match status" value="1"/>
</dbReference>
<evidence type="ECO:0008006" key="3">
    <source>
        <dbReference type="Google" id="ProtNLM"/>
    </source>
</evidence>
<dbReference type="Proteomes" id="UP000184164">
    <property type="component" value="Unassembled WGS sequence"/>
</dbReference>
<evidence type="ECO:0000313" key="1">
    <source>
        <dbReference type="EMBL" id="SHF29987.1"/>
    </source>
</evidence>
<name>A0A1M5AIM8_9BACT</name>
<sequence>MRKIKYKSPDELKLHTDKNRQETAAFLKKLKKKKPKTLDDVVHTLHYEAFDSFSCLDCANCCKTIGPRLTDKDIERLARHLKMKPSAFHEQYVQVDEDNDFVFKEHPCPFLMPDNYCMVYESRPRACREYPHTDRKRFVQILNLSHKNCETCPVVYEVFDELKNGNQNLL</sequence>
<dbReference type="STRING" id="1484053.SAMN05444274_104340"/>
<dbReference type="AlphaFoldDB" id="A0A1M5AIM8"/>
<accession>A0A1M5AIM8</accession>